<comment type="caution">
    <text evidence="1">The sequence shown here is derived from an EMBL/GenBank/DDBJ whole genome shotgun (WGS) entry which is preliminary data.</text>
</comment>
<evidence type="ECO:0000313" key="2">
    <source>
        <dbReference type="Proteomes" id="UP001060085"/>
    </source>
</evidence>
<keyword evidence="2" id="KW-1185">Reference proteome</keyword>
<dbReference type="EMBL" id="CM044705">
    <property type="protein sequence ID" value="KAI5660954.1"/>
    <property type="molecule type" value="Genomic_DNA"/>
</dbReference>
<accession>A0ACC0AJF9</accession>
<reference evidence="2" key="1">
    <citation type="journal article" date="2023" name="Nat. Plants">
        <title>Single-cell RNA sequencing provides a high-resolution roadmap for understanding the multicellular compartmentation of specialized metabolism.</title>
        <authorList>
            <person name="Sun S."/>
            <person name="Shen X."/>
            <person name="Li Y."/>
            <person name="Li Y."/>
            <person name="Wang S."/>
            <person name="Li R."/>
            <person name="Zhang H."/>
            <person name="Shen G."/>
            <person name="Guo B."/>
            <person name="Wei J."/>
            <person name="Xu J."/>
            <person name="St-Pierre B."/>
            <person name="Chen S."/>
            <person name="Sun C."/>
        </authorList>
    </citation>
    <scope>NUCLEOTIDE SEQUENCE [LARGE SCALE GENOMIC DNA]</scope>
</reference>
<proteinExistence type="predicted"/>
<protein>
    <submittedName>
        <fullName evidence="1">Uncharacterized protein</fullName>
    </submittedName>
</protein>
<sequence>MNSFRLLNLFLRVLIKLIAGIEPQKVEIEPGTTLNIWAPTRIKKTTSNKPSSSIVFLHGFFANGILTWFFQVIALSRKYDDVYVADLLFFGDSITDKPDRSVDFQAECLVKGLRKLGVNRYTVVGFSYGGYIAFKLAEIYPELVDSIILTGATMELNRSASMPLHLLLPEKIAGLKQLISVGSHGKFFTSFPNFIYQHFLEAMYSNRKERAQLLEAFVEDHLIIPSKYPQKLYLLWGENDQIVTLEAARNMKGASLEYISKAGHIVMLERPGIYNNHLTRILQSLHN</sequence>
<gene>
    <name evidence="1" type="ORF">M9H77_20277</name>
</gene>
<evidence type="ECO:0000313" key="1">
    <source>
        <dbReference type="EMBL" id="KAI5660954.1"/>
    </source>
</evidence>
<name>A0ACC0AJF9_CATRO</name>
<dbReference type="Proteomes" id="UP001060085">
    <property type="component" value="Linkage Group LG05"/>
</dbReference>
<organism evidence="1 2">
    <name type="scientific">Catharanthus roseus</name>
    <name type="common">Madagascar periwinkle</name>
    <name type="synonym">Vinca rosea</name>
    <dbReference type="NCBI Taxonomy" id="4058"/>
    <lineage>
        <taxon>Eukaryota</taxon>
        <taxon>Viridiplantae</taxon>
        <taxon>Streptophyta</taxon>
        <taxon>Embryophyta</taxon>
        <taxon>Tracheophyta</taxon>
        <taxon>Spermatophyta</taxon>
        <taxon>Magnoliopsida</taxon>
        <taxon>eudicotyledons</taxon>
        <taxon>Gunneridae</taxon>
        <taxon>Pentapetalae</taxon>
        <taxon>asterids</taxon>
        <taxon>lamiids</taxon>
        <taxon>Gentianales</taxon>
        <taxon>Apocynaceae</taxon>
        <taxon>Rauvolfioideae</taxon>
        <taxon>Vinceae</taxon>
        <taxon>Catharanthinae</taxon>
        <taxon>Catharanthus</taxon>
    </lineage>
</organism>